<feature type="region of interest" description="Disordered" evidence="7">
    <location>
        <begin position="1"/>
        <end position="118"/>
    </location>
</feature>
<comment type="subunit">
    <text evidence="4">Forms the NCT transcriptional regulatory complex with nctB and mot1.</text>
</comment>
<evidence type="ECO:0000259" key="8">
    <source>
        <dbReference type="Pfam" id="PF00808"/>
    </source>
</evidence>
<dbReference type="GO" id="GO:0046982">
    <property type="term" value="F:protein heterodimerization activity"/>
    <property type="evidence" value="ECO:0007669"/>
    <property type="project" value="InterPro"/>
</dbReference>
<dbReference type="InterPro" id="IPR050568">
    <property type="entry name" value="Transcr_DNA_Rep_Reg"/>
</dbReference>
<comment type="similarity">
    <text evidence="3">Belongs to the NC2 alpha/DRAP1 family.</text>
</comment>
<name>A0AA39V833_9LECA</name>
<keyword evidence="10" id="KW-1185">Reference proteome</keyword>
<dbReference type="InterPro" id="IPR009072">
    <property type="entry name" value="Histone-fold"/>
</dbReference>
<dbReference type="SUPFAM" id="SSF47113">
    <property type="entry name" value="Histone-fold"/>
    <property type="match status" value="1"/>
</dbReference>
<evidence type="ECO:0000313" key="9">
    <source>
        <dbReference type="EMBL" id="KAK0511590.1"/>
    </source>
</evidence>
<feature type="compositionally biased region" description="Polar residues" evidence="7">
    <location>
        <begin position="9"/>
        <end position="19"/>
    </location>
</feature>
<comment type="caution">
    <text evidence="9">The sequence shown here is derived from an EMBL/GenBank/DDBJ whole genome shotgun (WGS) entry which is preliminary data.</text>
</comment>
<evidence type="ECO:0000256" key="2">
    <source>
        <dbReference type="ARBA" id="ARBA00023242"/>
    </source>
</evidence>
<dbReference type="PANTHER" id="PTHR10252:SF5">
    <property type="entry name" value="DR1-ASSOCIATED COREPRESSOR"/>
    <property type="match status" value="1"/>
</dbReference>
<dbReference type="EMBL" id="JAFEKC020000013">
    <property type="protein sequence ID" value="KAK0511590.1"/>
    <property type="molecule type" value="Genomic_DNA"/>
</dbReference>
<evidence type="ECO:0000256" key="5">
    <source>
        <dbReference type="ARBA" id="ARBA00072430"/>
    </source>
</evidence>
<dbReference type="GO" id="GO:0016251">
    <property type="term" value="F:RNA polymerase II general transcription initiation factor activity"/>
    <property type="evidence" value="ECO:0007669"/>
    <property type="project" value="TreeGrafter"/>
</dbReference>
<dbReference type="GO" id="GO:0017054">
    <property type="term" value="C:negative cofactor 2 complex"/>
    <property type="evidence" value="ECO:0007669"/>
    <property type="project" value="TreeGrafter"/>
</dbReference>
<dbReference type="PANTHER" id="PTHR10252">
    <property type="entry name" value="HISTONE-LIKE TRANSCRIPTION FACTOR CCAAT-RELATED"/>
    <property type="match status" value="1"/>
</dbReference>
<comment type="subcellular location">
    <subcellularLocation>
        <location evidence="1">Nucleus</location>
    </subcellularLocation>
</comment>
<evidence type="ECO:0000256" key="3">
    <source>
        <dbReference type="ARBA" id="ARBA00061393"/>
    </source>
</evidence>
<dbReference type="AlphaFoldDB" id="A0AA39V833"/>
<evidence type="ECO:0000256" key="6">
    <source>
        <dbReference type="ARBA" id="ARBA00075891"/>
    </source>
</evidence>
<reference evidence="9" key="1">
    <citation type="submission" date="2023-03" db="EMBL/GenBank/DDBJ databases">
        <title>Complete genome of Cladonia borealis.</title>
        <authorList>
            <person name="Park H."/>
        </authorList>
    </citation>
    <scope>NUCLEOTIDE SEQUENCE</scope>
    <source>
        <strain evidence="9">ANT050790</strain>
    </source>
</reference>
<evidence type="ECO:0000256" key="1">
    <source>
        <dbReference type="ARBA" id="ARBA00004123"/>
    </source>
</evidence>
<dbReference type="CDD" id="cd22906">
    <property type="entry name" value="HFD_DRAP1"/>
    <property type="match status" value="1"/>
</dbReference>
<dbReference type="FunFam" id="1.10.20.10:FF:000036">
    <property type="entry name" value="CBF/NF-Y family transcription factor"/>
    <property type="match status" value="1"/>
</dbReference>
<dbReference type="Pfam" id="PF00808">
    <property type="entry name" value="CBFD_NFYB_HMF"/>
    <property type="match status" value="1"/>
</dbReference>
<sequence>MDDYEGTYAPQSPDLSGFQSYEDPDPFPNPYYPPQPQPTQNSYNAPSLFEQQNTNQDPFVFTSQPQQISQNPYQHPSVPTHNGKSKEFDPDYMPDSTLASKGGAGAVGRKSKKAKAEEDYCAKPAPGVEEGIEVKTKFPVARIKRIMQADEDVGKVAQVTPTAVSKALELFMISVVTKAANEARLKSSKRVTAAHLKAAVAKDEQMDFLEQIISKVPDAPGKKEEVDSEDGGEARKKKKKGVASSSAGGKRRKREDEDF</sequence>
<accession>A0AA39V833</accession>
<feature type="domain" description="Transcription factor CBF/NF-Y/archaeal histone" evidence="8">
    <location>
        <begin position="137"/>
        <end position="200"/>
    </location>
</feature>
<evidence type="ECO:0000256" key="7">
    <source>
        <dbReference type="SAM" id="MobiDB-lite"/>
    </source>
</evidence>
<evidence type="ECO:0000256" key="4">
    <source>
        <dbReference type="ARBA" id="ARBA00065307"/>
    </source>
</evidence>
<organism evidence="9 10">
    <name type="scientific">Cladonia borealis</name>
    <dbReference type="NCBI Taxonomy" id="184061"/>
    <lineage>
        <taxon>Eukaryota</taxon>
        <taxon>Fungi</taxon>
        <taxon>Dikarya</taxon>
        <taxon>Ascomycota</taxon>
        <taxon>Pezizomycotina</taxon>
        <taxon>Lecanoromycetes</taxon>
        <taxon>OSLEUM clade</taxon>
        <taxon>Lecanoromycetidae</taxon>
        <taxon>Lecanorales</taxon>
        <taxon>Lecanorineae</taxon>
        <taxon>Cladoniaceae</taxon>
        <taxon>Cladonia</taxon>
    </lineage>
</organism>
<dbReference type="Gene3D" id="1.10.20.10">
    <property type="entry name" value="Histone, subunit A"/>
    <property type="match status" value="1"/>
</dbReference>
<gene>
    <name evidence="9" type="ORF">JMJ35_006163</name>
</gene>
<feature type="region of interest" description="Disordered" evidence="7">
    <location>
        <begin position="213"/>
        <end position="259"/>
    </location>
</feature>
<feature type="compositionally biased region" description="Polar residues" evidence="7">
    <location>
        <begin position="49"/>
        <end position="82"/>
    </location>
</feature>
<keyword evidence="2" id="KW-0539">Nucleus</keyword>
<evidence type="ECO:0000313" key="10">
    <source>
        <dbReference type="Proteomes" id="UP001166286"/>
    </source>
</evidence>
<protein>
    <recommendedName>
        <fullName evidence="5">NCT transcriptional regulatory complex subunit A</fullName>
    </recommendedName>
    <alternativeName>
        <fullName evidence="6">Negative cofactor 2 AB</fullName>
    </alternativeName>
</protein>
<proteinExistence type="inferred from homology"/>
<dbReference type="GO" id="GO:0001046">
    <property type="term" value="F:core promoter sequence-specific DNA binding"/>
    <property type="evidence" value="ECO:0007669"/>
    <property type="project" value="TreeGrafter"/>
</dbReference>
<dbReference type="Proteomes" id="UP001166286">
    <property type="component" value="Unassembled WGS sequence"/>
</dbReference>
<dbReference type="InterPro" id="IPR003958">
    <property type="entry name" value="CBFA_NFYB_domain"/>
</dbReference>
<feature type="compositionally biased region" description="Pro residues" evidence="7">
    <location>
        <begin position="26"/>
        <end position="37"/>
    </location>
</feature>